<sequence>MTEMRLLVLEMTVAAIAARLPQKDLQEVVSMLVFVAKSSEAARDLEDTPADAPRLVDASHYATEMLDRIAQSRRGERSEGRH</sequence>
<proteinExistence type="predicted"/>
<protein>
    <submittedName>
        <fullName evidence="1">Uncharacterized protein</fullName>
    </submittedName>
</protein>
<reference evidence="1 2" key="1">
    <citation type="submission" date="2021-03" db="EMBL/GenBank/DDBJ databases">
        <authorList>
            <person name="So Y."/>
        </authorList>
    </citation>
    <scope>NUCLEOTIDE SEQUENCE [LARGE SCALE GENOMIC DNA]</scope>
    <source>
        <strain evidence="1 2">SSH11</strain>
    </source>
</reference>
<comment type="caution">
    <text evidence="1">The sequence shown here is derived from an EMBL/GenBank/DDBJ whole genome shotgun (WGS) entry which is preliminary data.</text>
</comment>
<evidence type="ECO:0000313" key="2">
    <source>
        <dbReference type="Proteomes" id="UP000681594"/>
    </source>
</evidence>
<name>A0ABS4A9R4_9PROT</name>
<gene>
    <name evidence="1" type="ORF">J8J14_02420</name>
</gene>
<evidence type="ECO:0000313" key="1">
    <source>
        <dbReference type="EMBL" id="MBP0443621.1"/>
    </source>
</evidence>
<dbReference type="RefSeq" id="WP_209378092.1">
    <property type="nucleotide sequence ID" value="NZ_JAGIZB010000002.1"/>
</dbReference>
<accession>A0ABS4A9R4</accession>
<dbReference type="EMBL" id="JAGIZB010000002">
    <property type="protein sequence ID" value="MBP0443621.1"/>
    <property type="molecule type" value="Genomic_DNA"/>
</dbReference>
<organism evidence="1 2">
    <name type="scientific">Pararoseomonas baculiformis</name>
    <dbReference type="NCBI Taxonomy" id="2820812"/>
    <lineage>
        <taxon>Bacteria</taxon>
        <taxon>Pseudomonadati</taxon>
        <taxon>Pseudomonadota</taxon>
        <taxon>Alphaproteobacteria</taxon>
        <taxon>Acetobacterales</taxon>
        <taxon>Acetobacteraceae</taxon>
        <taxon>Pararoseomonas</taxon>
    </lineage>
</organism>
<keyword evidence="2" id="KW-1185">Reference proteome</keyword>
<dbReference type="Proteomes" id="UP000681594">
    <property type="component" value="Unassembled WGS sequence"/>
</dbReference>